<accession>A0AAE9L5Z5</accession>
<evidence type="ECO:0000256" key="6">
    <source>
        <dbReference type="ARBA" id="ARBA00023049"/>
    </source>
</evidence>
<feature type="domain" description="Oligopeptidase A N-terminal" evidence="11">
    <location>
        <begin position="28"/>
        <end position="148"/>
    </location>
</feature>
<evidence type="ECO:0000313" key="12">
    <source>
        <dbReference type="EMBL" id="URJ27277.1"/>
    </source>
</evidence>
<gene>
    <name evidence="12" type="ORF">M9394_01700</name>
</gene>
<name>A0AAE9L5Z5_9ENTR</name>
<sequence length="690" mass="81040">MDNNPLLNYSIFPPFSSIKINHVKEAVQKVLTNCYNTVDQIVSEKRVTWDTLYYPLMIAENELQRIWSPITHLNSVQHNLELRKIYEESLPFISEYRNWINQHDGLYKSYQSLQHGDLYQKLSVIQKKVLNNILHNFKLSGIYLSPQKKKIYAYITSRLARLSSNYANNVFDATLGWNKLITEKKLLSGIPDHILEIARLAAQVRGEKGWLFTLQYPSYSSVLLYCDTQELREELYWAFNTRASDQGPNSGKWDNTLVMDEILALRYELAKILGFSTYLEKSLSKRMVQTPKQVFNFLMNLSIQIRSCEYKEFLEIQNFAKKKYSCISLNPWDIAYYREKQKQYFFSIKNEELCCYFPEKTVLHGMFSVVNRIYGITIKEHSNVETWHSDVRFFDIFDEKDKWMGGFYLDIYLRDDKREGAWMDELVGKMYRNNTISQKPIAYLTCNFNRSENQKSSCLLTHHDVMTLFHEFGHVLHHIMTRIDIPEISGVNGVPWDAVELPSQLMEKFCWDHDVLQLISMHYRTKEPLPDYIINNLLKTKTYQSSSYLLRQVIYGLFDLRIHHEYIPGKKNSALKIFNEVIKQVSTHHLSMDWDRFPNSFLHAFSDDYSAGYYSYLWADMLASNVWCRFQELGILNSKIGKSFLNDILALGGTIDLEKCLVKFCTQTMTVEPMLRYYGIAASSDHSMSI</sequence>
<evidence type="ECO:0000256" key="9">
    <source>
        <dbReference type="RuleBase" id="RU003435"/>
    </source>
</evidence>
<dbReference type="Proteomes" id="UP001056323">
    <property type="component" value="Chromosome"/>
</dbReference>
<organism evidence="12 13">
    <name type="scientific">Candidatus Blochmanniella camponoti</name>
    <dbReference type="NCBI Taxonomy" id="108080"/>
    <lineage>
        <taxon>Bacteria</taxon>
        <taxon>Pseudomonadati</taxon>
        <taxon>Pseudomonadota</taxon>
        <taxon>Gammaproteobacteria</taxon>
        <taxon>Enterobacterales</taxon>
        <taxon>Enterobacteriaceae</taxon>
        <taxon>ant endosymbionts</taxon>
        <taxon>Candidatus Blochmanniella</taxon>
    </lineage>
</organism>
<evidence type="ECO:0000256" key="1">
    <source>
        <dbReference type="ARBA" id="ARBA00006040"/>
    </source>
</evidence>
<dbReference type="AlphaFoldDB" id="A0AAE9L5Z5"/>
<evidence type="ECO:0000256" key="5">
    <source>
        <dbReference type="ARBA" id="ARBA00022833"/>
    </source>
</evidence>
<evidence type="ECO:0000259" key="11">
    <source>
        <dbReference type="Pfam" id="PF19310"/>
    </source>
</evidence>
<dbReference type="RefSeq" id="WP_250249767.1">
    <property type="nucleotide sequence ID" value="NZ_CP097751.1"/>
</dbReference>
<dbReference type="InterPro" id="IPR001567">
    <property type="entry name" value="Pept_M3A_M3B_dom"/>
</dbReference>
<dbReference type="InterPro" id="IPR024077">
    <property type="entry name" value="Neurolysin/TOP_dom2"/>
</dbReference>
<proteinExistence type="inferred from homology"/>
<comment type="catalytic activity">
    <reaction evidence="7">
        <text>Hydrolysis of oligopeptides, with broad specificity. Gly or Ala commonly occur as P1 or P1' residues, but more distant residues are also important, as is shown by the fact that Z-Gly-Pro-Gly-|-Gly-Pro-Ala is cleaved, but not Z-(Gly)(5).</text>
        <dbReference type="EC" id="3.4.24.70"/>
    </reaction>
</comment>
<dbReference type="GO" id="GO:0046872">
    <property type="term" value="F:metal ion binding"/>
    <property type="evidence" value="ECO:0007669"/>
    <property type="project" value="UniProtKB-UniRule"/>
</dbReference>
<dbReference type="InterPro" id="IPR024079">
    <property type="entry name" value="MetalloPept_cat_dom_sf"/>
</dbReference>
<evidence type="ECO:0000256" key="2">
    <source>
        <dbReference type="ARBA" id="ARBA00022670"/>
    </source>
</evidence>
<comment type="cofactor">
    <cofactor evidence="9">
        <name>Zn(2+)</name>
        <dbReference type="ChEBI" id="CHEBI:29105"/>
    </cofactor>
    <text evidence="9">Binds 1 zinc ion.</text>
</comment>
<dbReference type="PANTHER" id="PTHR11804:SF84">
    <property type="entry name" value="SACCHAROLYSIN"/>
    <property type="match status" value="1"/>
</dbReference>
<dbReference type="KEGG" id="bhb:M9394_01700"/>
<dbReference type="Pfam" id="PF01432">
    <property type="entry name" value="Peptidase_M3"/>
    <property type="match status" value="1"/>
</dbReference>
<dbReference type="GO" id="GO:0006508">
    <property type="term" value="P:proteolysis"/>
    <property type="evidence" value="ECO:0007669"/>
    <property type="project" value="UniProtKB-KW"/>
</dbReference>
<feature type="domain" description="Peptidase M3A/M3B catalytic" evidence="10">
    <location>
        <begin position="222"/>
        <end position="679"/>
    </location>
</feature>
<dbReference type="Gene3D" id="1.10.1370.10">
    <property type="entry name" value="Neurolysin, domain 3"/>
    <property type="match status" value="1"/>
</dbReference>
<evidence type="ECO:0000313" key="13">
    <source>
        <dbReference type="Proteomes" id="UP001056323"/>
    </source>
</evidence>
<dbReference type="EC" id="3.4.24.70" evidence="8"/>
<dbReference type="EMBL" id="CP097751">
    <property type="protein sequence ID" value="URJ27277.1"/>
    <property type="molecule type" value="Genomic_DNA"/>
</dbReference>
<evidence type="ECO:0000256" key="4">
    <source>
        <dbReference type="ARBA" id="ARBA00022801"/>
    </source>
</evidence>
<protein>
    <recommendedName>
        <fullName evidence="8">oligopeptidase A</fullName>
        <ecNumber evidence="8">3.4.24.70</ecNumber>
    </recommendedName>
</protein>
<dbReference type="GO" id="GO:0006518">
    <property type="term" value="P:peptide metabolic process"/>
    <property type="evidence" value="ECO:0007669"/>
    <property type="project" value="TreeGrafter"/>
</dbReference>
<evidence type="ECO:0000256" key="3">
    <source>
        <dbReference type="ARBA" id="ARBA00022723"/>
    </source>
</evidence>
<dbReference type="InterPro" id="IPR045090">
    <property type="entry name" value="Pept_M3A_M3B"/>
</dbReference>
<dbReference type="Pfam" id="PF19310">
    <property type="entry name" value="TOP_N"/>
    <property type="match status" value="1"/>
</dbReference>
<dbReference type="InterPro" id="IPR045666">
    <property type="entry name" value="OpdA_N"/>
</dbReference>
<keyword evidence="6 9" id="KW-0482">Metalloprotease</keyword>
<keyword evidence="3 9" id="KW-0479">Metal-binding</keyword>
<keyword evidence="2 9" id="KW-0645">Protease</keyword>
<dbReference type="GO" id="GO:0005829">
    <property type="term" value="C:cytosol"/>
    <property type="evidence" value="ECO:0007669"/>
    <property type="project" value="UniProtKB-ARBA"/>
</dbReference>
<evidence type="ECO:0000259" key="10">
    <source>
        <dbReference type="Pfam" id="PF01432"/>
    </source>
</evidence>
<evidence type="ECO:0000256" key="7">
    <source>
        <dbReference type="ARBA" id="ARBA00024603"/>
    </source>
</evidence>
<dbReference type="PANTHER" id="PTHR11804">
    <property type="entry name" value="PROTEASE M3 THIMET OLIGOPEPTIDASE-RELATED"/>
    <property type="match status" value="1"/>
</dbReference>
<dbReference type="CDD" id="cd06456">
    <property type="entry name" value="M3A_DCP"/>
    <property type="match status" value="1"/>
</dbReference>
<dbReference type="GO" id="GO:0004222">
    <property type="term" value="F:metalloendopeptidase activity"/>
    <property type="evidence" value="ECO:0007669"/>
    <property type="project" value="UniProtKB-EC"/>
</dbReference>
<reference evidence="12" key="1">
    <citation type="submission" date="2022-05" db="EMBL/GenBank/DDBJ databases">
        <title>Impact of host demography and evolutionary history on endosymbiont molecular evolution: a test in carpenter ants (Genus Camponotus) and their Blochmannia endosymbionts.</title>
        <authorList>
            <person name="Manthey J.D."/>
            <person name="Giron J.C."/>
            <person name="Hruska J.P."/>
        </authorList>
    </citation>
    <scope>NUCLEOTIDE SEQUENCE</scope>
    <source>
        <strain evidence="12">C-049</strain>
    </source>
</reference>
<dbReference type="Gene3D" id="3.40.390.10">
    <property type="entry name" value="Collagenase (Catalytic Domain)"/>
    <property type="match status" value="1"/>
</dbReference>
<comment type="similarity">
    <text evidence="1 9">Belongs to the peptidase M3 family.</text>
</comment>
<evidence type="ECO:0000256" key="8">
    <source>
        <dbReference type="ARBA" id="ARBA00026100"/>
    </source>
</evidence>
<dbReference type="InterPro" id="IPR034005">
    <property type="entry name" value="M3A_DCP"/>
</dbReference>
<dbReference type="FunFam" id="3.40.390.10:FF:000009">
    <property type="entry name" value="Oligopeptidase A"/>
    <property type="match status" value="1"/>
</dbReference>
<dbReference type="SUPFAM" id="SSF55486">
    <property type="entry name" value="Metalloproteases ('zincins'), catalytic domain"/>
    <property type="match status" value="1"/>
</dbReference>
<keyword evidence="4 9" id="KW-0378">Hydrolase</keyword>
<keyword evidence="5 9" id="KW-0862">Zinc</keyword>